<evidence type="ECO:0000259" key="2">
    <source>
        <dbReference type="PROSITE" id="PS50053"/>
    </source>
</evidence>
<dbReference type="AlphaFoldDB" id="A0AAE1C345"/>
<dbReference type="InterPro" id="IPR024737">
    <property type="entry name" value="Get5_N"/>
</dbReference>
<dbReference type="PROSITE" id="PS50053">
    <property type="entry name" value="UBIQUITIN_2"/>
    <property type="match status" value="1"/>
</dbReference>
<feature type="region of interest" description="Disordered" evidence="1">
    <location>
        <begin position="171"/>
        <end position="204"/>
    </location>
</feature>
<reference evidence="3" key="1">
    <citation type="submission" date="2023-07" db="EMBL/GenBank/DDBJ databases">
        <title>Black Yeasts Isolated from many extreme environments.</title>
        <authorList>
            <person name="Coleine C."/>
            <person name="Stajich J.E."/>
            <person name="Selbmann L."/>
        </authorList>
    </citation>
    <scope>NUCLEOTIDE SEQUENCE</scope>
    <source>
        <strain evidence="3">CCFEE 5485</strain>
    </source>
</reference>
<feature type="compositionally biased region" description="Basic and acidic residues" evidence="1">
    <location>
        <begin position="22"/>
        <end position="31"/>
    </location>
</feature>
<dbReference type="InterPro" id="IPR049256">
    <property type="entry name" value="Get5_C"/>
</dbReference>
<dbReference type="Pfam" id="PF17183">
    <property type="entry name" value="Get5_C"/>
    <property type="match status" value="1"/>
</dbReference>
<dbReference type="SUPFAM" id="SSF54236">
    <property type="entry name" value="Ubiquitin-like"/>
    <property type="match status" value="1"/>
</dbReference>
<feature type="domain" description="Ubiquitin-like" evidence="2">
    <location>
        <begin position="64"/>
        <end position="141"/>
    </location>
</feature>
<protein>
    <recommendedName>
        <fullName evidence="2">Ubiquitin-like domain-containing protein</fullName>
    </recommendedName>
</protein>
<evidence type="ECO:0000313" key="4">
    <source>
        <dbReference type="Proteomes" id="UP001274830"/>
    </source>
</evidence>
<accession>A0AAE1C345</accession>
<dbReference type="Proteomes" id="UP001274830">
    <property type="component" value="Unassembled WGS sequence"/>
</dbReference>
<feature type="region of interest" description="Disordered" evidence="1">
    <location>
        <begin position="22"/>
        <end position="60"/>
    </location>
</feature>
<evidence type="ECO:0000256" key="1">
    <source>
        <dbReference type="SAM" id="MobiDB-lite"/>
    </source>
</evidence>
<dbReference type="InterPro" id="IPR000626">
    <property type="entry name" value="Ubiquitin-like_dom"/>
</dbReference>
<comment type="caution">
    <text evidence="3">The sequence shown here is derived from an EMBL/GenBank/DDBJ whole genome shotgun (WGS) entry which is preliminary data.</text>
</comment>
<keyword evidence="4" id="KW-1185">Reference proteome</keyword>
<gene>
    <name evidence="3" type="ORF">LTR78_003636</name>
</gene>
<dbReference type="Gene3D" id="1.10.286.70">
    <property type="entry name" value="Get5 dimerization domain"/>
    <property type="match status" value="1"/>
</dbReference>
<dbReference type="InterPro" id="IPR029071">
    <property type="entry name" value="Ubiquitin-like_domsf"/>
</dbReference>
<name>A0AAE1C345_9PEZI</name>
<proteinExistence type="predicted"/>
<dbReference type="EMBL" id="JAUTXT010000010">
    <property type="protein sequence ID" value="KAK3676361.1"/>
    <property type="molecule type" value="Genomic_DNA"/>
</dbReference>
<evidence type="ECO:0000313" key="3">
    <source>
        <dbReference type="EMBL" id="KAK3676361.1"/>
    </source>
</evidence>
<feature type="compositionally biased region" description="Basic and acidic residues" evidence="1">
    <location>
        <begin position="174"/>
        <end position="194"/>
    </location>
</feature>
<sequence length="246" mass="26096">MSEVTFAKTFLATLDKRPIKLPADHVSDPRKYPGQSPFVLPRQTHPFPRKGPTSSGQQAKNKTVTATLKPMRGGETITVSDLTLQSTIHDVKTQYAQKSGQAQDKIKLLLNKKPAADLKTLSELGIDGETVELTVMLMGGAGGAATPNAASPAVEKSEAIATGAAAAAAPVAADKMDIDPKNPAPESEKAKVEAASKPAADANTAESILKSEEFWSDLQGFLSQRLRDEGEGQKLAKVFKEAYGKK</sequence>
<dbReference type="Gene3D" id="3.10.20.90">
    <property type="entry name" value="Phosphatidylinositol 3-kinase Catalytic Subunit, Chain A, domain 1"/>
    <property type="match status" value="1"/>
</dbReference>
<dbReference type="Pfam" id="PF12754">
    <property type="entry name" value="Get5_N"/>
    <property type="match status" value="1"/>
</dbReference>
<dbReference type="CDD" id="cd17039">
    <property type="entry name" value="Ubl_ubiquitin_like"/>
    <property type="match status" value="1"/>
</dbReference>
<organism evidence="3 4">
    <name type="scientific">Recurvomyces mirabilis</name>
    <dbReference type="NCBI Taxonomy" id="574656"/>
    <lineage>
        <taxon>Eukaryota</taxon>
        <taxon>Fungi</taxon>
        <taxon>Dikarya</taxon>
        <taxon>Ascomycota</taxon>
        <taxon>Pezizomycotina</taxon>
        <taxon>Dothideomycetes</taxon>
        <taxon>Dothideomycetidae</taxon>
        <taxon>Mycosphaerellales</taxon>
        <taxon>Teratosphaeriaceae</taxon>
        <taxon>Recurvomyces</taxon>
    </lineage>
</organism>